<feature type="domain" description="PABS" evidence="6">
    <location>
        <begin position="149"/>
        <end position="334"/>
    </location>
</feature>
<dbReference type="InterPro" id="IPR029063">
    <property type="entry name" value="SAM-dependent_MTases_sf"/>
</dbReference>
<feature type="transmembrane region" description="Helical" evidence="5">
    <location>
        <begin position="501"/>
        <end position="522"/>
    </location>
</feature>
<dbReference type="InterPro" id="IPR030374">
    <property type="entry name" value="PABS"/>
</dbReference>
<dbReference type="Gene3D" id="3.40.50.150">
    <property type="entry name" value="Vaccinia Virus protein VP39"/>
    <property type="match status" value="1"/>
</dbReference>
<feature type="transmembrane region" description="Helical" evidence="5">
    <location>
        <begin position="108"/>
        <end position="127"/>
    </location>
</feature>
<sequence>MANLSSSYYFITSLILLSLFLLIRLLPGWLGFNAEVPDFTFSVLLLAVIILPLGLLLGLGFSWGTRFFLNDHNADVPRLANRAYLVETFGFFIASLAFNFWLVSFNAFALTLLSLIFSLFIGSLFIITNQNKIFKTAWLVLSLTVIGLGFYFLALSPAYEIKTANWRFPQETLIASRNSTWGNIAVTQRQNQFNFYEQGWLVSLARDFAASEELVHLPLLSQEAPKKILIIGNGLSGALLETLKYEQAAIYYAEPDPEFLPTVYDYLNAQTQKQLTSDRVNLINQDAIAYLKNSQEKFDFILLNLGQPTTYQINRFYTKQFFQLLNQRLTRDGVTAFSLPYHQENLANLFTNQYLTAIYQPFNETLKNNLLVAGQKLIFIGLKNDNFTYQASLAAEKFKDRNLATNFLSAEYVKYALTNERAKKLLQNFKNTRTSSNADLQPIAVIRQIINNTEIAQPLLSRLLNWILNFRWLLFAVLAILPLPLLYFVKKSSGQRPETKIKLIALGASSLSLVWEIIVIFIWQFTLGHIYKEISLIIALVMLGIFLANLQLYLKPVNKTRALKIYLLLSLILAMALFIFIAKADSLSQNFIKIILWLLAFIAGFLSGAIYPLANALYLEKKSVPQDETGRIYGLELIGGAVILIIFSLFLLPCCGLAMLTVYLIYWLGLLNFLIAIPRLPLPH</sequence>
<name>A0A2M7DDP9_9BACT</name>
<keyword evidence="2 4" id="KW-0808">Transferase</keyword>
<keyword evidence="5" id="KW-0812">Transmembrane</keyword>
<proteinExistence type="inferred from homology"/>
<organism evidence="7 8">
    <name type="scientific">bacterium (Candidatus Gribaldobacteria) CG02_land_8_20_14_3_00_41_15</name>
    <dbReference type="NCBI Taxonomy" id="2014270"/>
    <lineage>
        <taxon>Bacteria</taxon>
        <taxon>Candidatus Gribaldobacteria</taxon>
    </lineage>
</organism>
<evidence type="ECO:0000256" key="1">
    <source>
        <dbReference type="ARBA" id="ARBA00007867"/>
    </source>
</evidence>
<feature type="transmembrane region" description="Helical" evidence="5">
    <location>
        <begin position="594"/>
        <end position="619"/>
    </location>
</feature>
<dbReference type="PANTHER" id="PTHR43317">
    <property type="entry name" value="THERMOSPERMINE SYNTHASE ACAULIS5"/>
    <property type="match status" value="1"/>
</dbReference>
<feature type="transmembrane region" description="Helical" evidence="5">
    <location>
        <begin position="470"/>
        <end position="489"/>
    </location>
</feature>
<gene>
    <name evidence="7" type="ORF">COS21_02330</name>
</gene>
<comment type="caution">
    <text evidence="4">Lacks conserved residue(s) required for the propagation of feature annotation.</text>
</comment>
<dbReference type="AlphaFoldDB" id="A0A2M7DDP9"/>
<feature type="transmembrane region" description="Helical" evidence="5">
    <location>
        <begin position="631"/>
        <end position="651"/>
    </location>
</feature>
<dbReference type="GO" id="GO:0006596">
    <property type="term" value="P:polyamine biosynthetic process"/>
    <property type="evidence" value="ECO:0007669"/>
    <property type="project" value="UniProtKB-UniRule"/>
</dbReference>
<evidence type="ECO:0000256" key="2">
    <source>
        <dbReference type="ARBA" id="ARBA00022679"/>
    </source>
</evidence>
<evidence type="ECO:0000313" key="7">
    <source>
        <dbReference type="EMBL" id="PIV46986.1"/>
    </source>
</evidence>
<comment type="caution">
    <text evidence="7">The sequence shown here is derived from an EMBL/GenBank/DDBJ whole genome shotgun (WGS) entry which is preliminary data.</text>
</comment>
<keyword evidence="3 4" id="KW-0620">Polyamine biosynthesis</keyword>
<dbReference type="Pfam" id="PF01564">
    <property type="entry name" value="Spermine_synth"/>
    <property type="match status" value="1"/>
</dbReference>
<evidence type="ECO:0000313" key="8">
    <source>
        <dbReference type="Proteomes" id="UP000229030"/>
    </source>
</evidence>
<feature type="transmembrane region" description="Helical" evidence="5">
    <location>
        <begin position="84"/>
        <end position="102"/>
    </location>
</feature>
<feature type="transmembrane region" description="Helical" evidence="5">
    <location>
        <begin position="139"/>
        <end position="159"/>
    </location>
</feature>
<comment type="similarity">
    <text evidence="1">Belongs to the spermidine/spermine synthase family.</text>
</comment>
<keyword evidence="5" id="KW-1133">Transmembrane helix</keyword>
<dbReference type="PROSITE" id="PS51006">
    <property type="entry name" value="PABS_2"/>
    <property type="match status" value="1"/>
</dbReference>
<evidence type="ECO:0000259" key="6">
    <source>
        <dbReference type="PROSITE" id="PS51006"/>
    </source>
</evidence>
<feature type="transmembrane region" description="Helical" evidence="5">
    <location>
        <begin position="7"/>
        <end position="27"/>
    </location>
</feature>
<dbReference type="EMBL" id="PETV01000066">
    <property type="protein sequence ID" value="PIV46986.1"/>
    <property type="molecule type" value="Genomic_DNA"/>
</dbReference>
<dbReference type="SUPFAM" id="SSF53335">
    <property type="entry name" value="S-adenosyl-L-methionine-dependent methyltransferases"/>
    <property type="match status" value="1"/>
</dbReference>
<evidence type="ECO:0000256" key="4">
    <source>
        <dbReference type="PROSITE-ProRule" id="PRU00354"/>
    </source>
</evidence>
<reference evidence="8" key="1">
    <citation type="submission" date="2017-09" db="EMBL/GenBank/DDBJ databases">
        <title>Depth-based differentiation of microbial function through sediment-hosted aquifers and enrichment of novel symbionts in the deep terrestrial subsurface.</title>
        <authorList>
            <person name="Probst A.J."/>
            <person name="Ladd B."/>
            <person name="Jarett J.K."/>
            <person name="Geller-Mcgrath D.E."/>
            <person name="Sieber C.M.K."/>
            <person name="Emerson J.B."/>
            <person name="Anantharaman K."/>
            <person name="Thomas B.C."/>
            <person name="Malmstrom R."/>
            <person name="Stieglmeier M."/>
            <person name="Klingl A."/>
            <person name="Woyke T."/>
            <person name="Ryan C.M."/>
            <person name="Banfield J.F."/>
        </authorList>
    </citation>
    <scope>NUCLEOTIDE SEQUENCE [LARGE SCALE GENOMIC DNA]</scope>
</reference>
<feature type="transmembrane region" description="Helical" evidence="5">
    <location>
        <begin position="565"/>
        <end position="582"/>
    </location>
</feature>
<evidence type="ECO:0000256" key="3">
    <source>
        <dbReference type="ARBA" id="ARBA00023115"/>
    </source>
</evidence>
<evidence type="ECO:0000256" key="5">
    <source>
        <dbReference type="SAM" id="Phobius"/>
    </source>
</evidence>
<accession>A0A2M7DDP9</accession>
<keyword evidence="5" id="KW-0472">Membrane</keyword>
<feature type="transmembrane region" description="Helical" evidence="5">
    <location>
        <begin position="39"/>
        <end position="63"/>
    </location>
</feature>
<protein>
    <recommendedName>
        <fullName evidence="6">PABS domain-containing protein</fullName>
    </recommendedName>
</protein>
<dbReference type="PANTHER" id="PTHR43317:SF1">
    <property type="entry name" value="THERMOSPERMINE SYNTHASE ACAULIS5"/>
    <property type="match status" value="1"/>
</dbReference>
<feature type="transmembrane region" description="Helical" evidence="5">
    <location>
        <begin position="534"/>
        <end position="553"/>
    </location>
</feature>
<feature type="transmembrane region" description="Helical" evidence="5">
    <location>
        <begin position="657"/>
        <end position="677"/>
    </location>
</feature>
<dbReference type="Proteomes" id="UP000229030">
    <property type="component" value="Unassembled WGS sequence"/>
</dbReference>
<dbReference type="GO" id="GO:0016740">
    <property type="term" value="F:transferase activity"/>
    <property type="evidence" value="ECO:0007669"/>
    <property type="project" value="UniProtKB-UniRule"/>
</dbReference>